<accession>A0A0R2CDE0</accession>
<keyword evidence="2" id="KW-1133">Transmembrane helix</keyword>
<comment type="caution">
    <text evidence="4">The sequence shown here is derived from an EMBL/GenBank/DDBJ whole genome shotgun (WGS) entry which is preliminary data.</text>
</comment>
<dbReference type="InterPro" id="IPR003675">
    <property type="entry name" value="Rce1/LyrA-like_dom"/>
</dbReference>
<keyword evidence="5" id="KW-1185">Reference proteome</keyword>
<name>A0A0R2CDE0_9LACO</name>
<dbReference type="PATRIC" id="fig|1133569.4.peg.2185"/>
<evidence type="ECO:0000313" key="4">
    <source>
        <dbReference type="EMBL" id="KRM89296.1"/>
    </source>
</evidence>
<evidence type="ECO:0000256" key="2">
    <source>
        <dbReference type="SAM" id="Phobius"/>
    </source>
</evidence>
<dbReference type="eggNOG" id="COG1266">
    <property type="taxonomic scope" value="Bacteria"/>
</dbReference>
<reference evidence="4 5" key="1">
    <citation type="journal article" date="2015" name="Genome Announc.">
        <title>Expanding the biotechnology potential of lactobacilli through comparative genomics of 213 strains and associated genera.</title>
        <authorList>
            <person name="Sun Z."/>
            <person name="Harris H.M."/>
            <person name="McCann A."/>
            <person name="Guo C."/>
            <person name="Argimon S."/>
            <person name="Zhang W."/>
            <person name="Yang X."/>
            <person name="Jeffery I.B."/>
            <person name="Cooney J.C."/>
            <person name="Kagawa T.F."/>
            <person name="Liu W."/>
            <person name="Song Y."/>
            <person name="Salvetti E."/>
            <person name="Wrobel A."/>
            <person name="Rasinkangas P."/>
            <person name="Parkhill J."/>
            <person name="Rea M.C."/>
            <person name="O'Sullivan O."/>
            <person name="Ritari J."/>
            <person name="Douillard F.P."/>
            <person name="Paul Ross R."/>
            <person name="Yang R."/>
            <person name="Briner A.E."/>
            <person name="Felis G.E."/>
            <person name="de Vos W.M."/>
            <person name="Barrangou R."/>
            <person name="Klaenhammer T.R."/>
            <person name="Caufield P.W."/>
            <person name="Cui Y."/>
            <person name="Zhang H."/>
            <person name="O'Toole P.W."/>
        </authorList>
    </citation>
    <scope>NUCLEOTIDE SEQUENCE [LARGE SCALE GENOMIC DNA]</scope>
    <source>
        <strain evidence="4 5">DSM 20605</strain>
    </source>
</reference>
<dbReference type="STRING" id="1133569.FD21_GL002025"/>
<dbReference type="GO" id="GO:0006508">
    <property type="term" value="P:proteolysis"/>
    <property type="evidence" value="ECO:0007669"/>
    <property type="project" value="UniProtKB-KW"/>
</dbReference>
<feature type="transmembrane region" description="Helical" evidence="2">
    <location>
        <begin position="108"/>
        <end position="129"/>
    </location>
</feature>
<dbReference type="Pfam" id="PF02517">
    <property type="entry name" value="Rce1-like"/>
    <property type="match status" value="1"/>
</dbReference>
<dbReference type="GO" id="GO:0004175">
    <property type="term" value="F:endopeptidase activity"/>
    <property type="evidence" value="ECO:0007669"/>
    <property type="project" value="UniProtKB-ARBA"/>
</dbReference>
<protein>
    <submittedName>
        <fullName evidence="4">CAAX family protease</fullName>
    </submittedName>
</protein>
<dbReference type="InterPro" id="IPR052710">
    <property type="entry name" value="CAAX_protease"/>
</dbReference>
<gene>
    <name evidence="4" type="ORF">FD21_GL002025</name>
</gene>
<dbReference type="AlphaFoldDB" id="A0A0R2CDE0"/>
<keyword evidence="2" id="KW-0812">Transmembrane</keyword>
<comment type="similarity">
    <text evidence="1">Belongs to the UPF0177 family.</text>
</comment>
<evidence type="ECO:0000256" key="1">
    <source>
        <dbReference type="ARBA" id="ARBA00009067"/>
    </source>
</evidence>
<feature type="domain" description="CAAX prenyl protease 2/Lysostaphin resistance protein A-like" evidence="3">
    <location>
        <begin position="119"/>
        <end position="203"/>
    </location>
</feature>
<keyword evidence="2" id="KW-0472">Membrane</keyword>
<dbReference type="PANTHER" id="PTHR36435">
    <property type="entry name" value="SLR1288 PROTEIN"/>
    <property type="match status" value="1"/>
</dbReference>
<proteinExistence type="inferred from homology"/>
<dbReference type="GO" id="GO:0080120">
    <property type="term" value="P:CAAX-box protein maturation"/>
    <property type="evidence" value="ECO:0007669"/>
    <property type="project" value="UniProtKB-ARBA"/>
</dbReference>
<evidence type="ECO:0000313" key="5">
    <source>
        <dbReference type="Proteomes" id="UP000051576"/>
    </source>
</evidence>
<sequence length="215" mass="24329">MTLKKNSLWLLIGYLVIVSLFSLISVFFKTSSMLYTLLSLTAVVGTLILLYFNYQKARYRNWLEKSPRPWSISLLIVLGGLLAILVAQRVCLWIEANWLHQSIVSQNTAAMLTIISHYPIYLLYVVLAAPIMEELIFRKVLFGNLITMVSPMLAALISCLLFSIVHADGHYLTYTAIGAILCLIYYLTGRIQASMLTHVLMNLAIVLLNIWSLLK</sequence>
<dbReference type="EMBL" id="AYYX01000008">
    <property type="protein sequence ID" value="KRM89296.1"/>
    <property type="molecule type" value="Genomic_DNA"/>
</dbReference>
<feature type="transmembrane region" description="Helical" evidence="2">
    <location>
        <begin position="171"/>
        <end position="188"/>
    </location>
</feature>
<feature type="transmembrane region" description="Helical" evidence="2">
    <location>
        <begin position="72"/>
        <end position="96"/>
    </location>
</feature>
<keyword evidence="4" id="KW-0378">Hydrolase</keyword>
<feature type="transmembrane region" description="Helical" evidence="2">
    <location>
        <begin position="141"/>
        <end position="165"/>
    </location>
</feature>
<dbReference type="PANTHER" id="PTHR36435:SF6">
    <property type="entry name" value="ABORTIVE INFECTION PROTEIN"/>
    <property type="match status" value="1"/>
</dbReference>
<organism evidence="4 5">
    <name type="scientific">Liquorilactobacillus vini DSM 20605</name>
    <dbReference type="NCBI Taxonomy" id="1133569"/>
    <lineage>
        <taxon>Bacteria</taxon>
        <taxon>Bacillati</taxon>
        <taxon>Bacillota</taxon>
        <taxon>Bacilli</taxon>
        <taxon>Lactobacillales</taxon>
        <taxon>Lactobacillaceae</taxon>
        <taxon>Liquorilactobacillus</taxon>
    </lineage>
</organism>
<dbReference type="OrthoDB" id="2194912at2"/>
<evidence type="ECO:0000259" key="3">
    <source>
        <dbReference type="Pfam" id="PF02517"/>
    </source>
</evidence>
<keyword evidence="4" id="KW-0645">Protease</keyword>
<feature type="transmembrane region" description="Helical" evidence="2">
    <location>
        <begin position="195"/>
        <end position="214"/>
    </location>
</feature>
<dbReference type="RefSeq" id="WP_010580291.1">
    <property type="nucleotide sequence ID" value="NZ_AHYZ01000067.1"/>
</dbReference>
<feature type="transmembrane region" description="Helical" evidence="2">
    <location>
        <begin position="34"/>
        <end position="52"/>
    </location>
</feature>
<dbReference type="Proteomes" id="UP000051576">
    <property type="component" value="Unassembled WGS sequence"/>
</dbReference>
<feature type="transmembrane region" description="Helical" evidence="2">
    <location>
        <begin position="7"/>
        <end position="28"/>
    </location>
</feature>